<organism evidence="6 7">
    <name type="scientific">Coprinopsis marcescibilis</name>
    <name type="common">Agaric fungus</name>
    <name type="synonym">Psathyrella marcescibilis</name>
    <dbReference type="NCBI Taxonomy" id="230819"/>
    <lineage>
        <taxon>Eukaryota</taxon>
        <taxon>Fungi</taxon>
        <taxon>Dikarya</taxon>
        <taxon>Basidiomycota</taxon>
        <taxon>Agaricomycotina</taxon>
        <taxon>Agaricomycetes</taxon>
        <taxon>Agaricomycetidae</taxon>
        <taxon>Agaricales</taxon>
        <taxon>Agaricineae</taxon>
        <taxon>Psathyrellaceae</taxon>
        <taxon>Coprinopsis</taxon>
    </lineage>
</organism>
<dbReference type="OrthoDB" id="3222020at2759"/>
<dbReference type="Proteomes" id="UP000307440">
    <property type="component" value="Unassembled WGS sequence"/>
</dbReference>
<dbReference type="EMBL" id="ML210658">
    <property type="protein sequence ID" value="TFK16727.1"/>
    <property type="molecule type" value="Genomic_DNA"/>
</dbReference>
<dbReference type="GO" id="GO:0008270">
    <property type="term" value="F:zinc ion binding"/>
    <property type="evidence" value="ECO:0007669"/>
    <property type="project" value="UniProtKB-KW"/>
</dbReference>
<sequence length="959" mass="110028">MSKEIFSPITPDFSSCFRLDSIQRSCEEWDKTHERMKARMPKDGASYVRHARNLLPLVEGIAGLHPATRAVFVTFKAVIEFQNELVENSLRIEAILFSQCQLMRFIIEIVNNIQERRDTSPLDPGKPLPDIFCRISDKIKECGNAIDAYTKERRIVRALKSIEWKDCLTKLNQDFVALQSALQSALAVDALRDRAESNRKLELLVTRALTPQQEWEKGLQMRVKELGPTSGWMDKAEEVQKLIDETQATTDVDAMTKPGSAAATQSLVEAEKQRMRIVVRGLVEEIDSPLDVLLRRNSENFENKLELQTKRLEDSITASANYVVSQLQGPHDRLNHEDLKKLWKEMNWIFCVKDKLFAIALYEYYLDHFHSKVPPLTTPTIENMDGGPFSDDAEVLQKRREDIWTLEYFANYGKEISVAVDKDQSGFIRISEVNAFTKQIPIGWSLPQWCAYVAVGWEYELHIYQKRVQHLLDLFFEAQIRVLPDNRYWLLVFSVYFDLPERLARGPRKSDFSKLPEALLVRVRSKVANQDERMRDTWKKFGYNIDGKGIVSMLYPNQALESYVLQVCMIFMEHILDVVHLCETEIVDYRDWLRIDQRWDSLRVLVHSRISVLKDESAKKGLEVEDFIEDHYGGIFRAYWKSLKGLSEPWTPEEINQRLTDHGIIQDFSPPSPNTNTNDILKHKTWKEFRDESNNLGTEVPGVLPHSWGSAVPDELQGPRDPPPVSHHITTFCDNCGQGETISTAACFHCCECKDYDLCSNCFELPFHELDSERTANHAPNHNMIKAILNYPYPYKTWTVALGRVKQEYSSGEHWIVNHNREESEQETLRPDVCGVCKEDISGERYFECVHRDCQNYYLCSVCHNSMPGGKGAAAEEKGQHQWWHPLVALKVDPDVDSAGNRSEGGDASVSGETMIEPENEKVLSQDSDRYSRKSCGEHPCARHGGQGADWENDAKAAV</sequence>
<dbReference type="InterPro" id="IPR043145">
    <property type="entry name" value="Znf_ZZ_sf"/>
</dbReference>
<reference evidence="6 7" key="1">
    <citation type="journal article" date="2019" name="Nat. Ecol. Evol.">
        <title>Megaphylogeny resolves global patterns of mushroom evolution.</title>
        <authorList>
            <person name="Varga T."/>
            <person name="Krizsan K."/>
            <person name="Foldi C."/>
            <person name="Dima B."/>
            <person name="Sanchez-Garcia M."/>
            <person name="Sanchez-Ramirez S."/>
            <person name="Szollosi G.J."/>
            <person name="Szarkandi J.G."/>
            <person name="Papp V."/>
            <person name="Albert L."/>
            <person name="Andreopoulos W."/>
            <person name="Angelini C."/>
            <person name="Antonin V."/>
            <person name="Barry K.W."/>
            <person name="Bougher N.L."/>
            <person name="Buchanan P."/>
            <person name="Buyck B."/>
            <person name="Bense V."/>
            <person name="Catcheside P."/>
            <person name="Chovatia M."/>
            <person name="Cooper J."/>
            <person name="Damon W."/>
            <person name="Desjardin D."/>
            <person name="Finy P."/>
            <person name="Geml J."/>
            <person name="Haridas S."/>
            <person name="Hughes K."/>
            <person name="Justo A."/>
            <person name="Karasinski D."/>
            <person name="Kautmanova I."/>
            <person name="Kiss B."/>
            <person name="Kocsube S."/>
            <person name="Kotiranta H."/>
            <person name="LaButti K.M."/>
            <person name="Lechner B.E."/>
            <person name="Liimatainen K."/>
            <person name="Lipzen A."/>
            <person name="Lukacs Z."/>
            <person name="Mihaltcheva S."/>
            <person name="Morgado L.N."/>
            <person name="Niskanen T."/>
            <person name="Noordeloos M.E."/>
            <person name="Ohm R.A."/>
            <person name="Ortiz-Santana B."/>
            <person name="Ovrebo C."/>
            <person name="Racz N."/>
            <person name="Riley R."/>
            <person name="Savchenko A."/>
            <person name="Shiryaev A."/>
            <person name="Soop K."/>
            <person name="Spirin V."/>
            <person name="Szebenyi C."/>
            <person name="Tomsovsky M."/>
            <person name="Tulloss R.E."/>
            <person name="Uehling J."/>
            <person name="Grigoriev I.V."/>
            <person name="Vagvolgyi C."/>
            <person name="Papp T."/>
            <person name="Martin F.M."/>
            <person name="Miettinen O."/>
            <person name="Hibbett D.S."/>
            <person name="Nagy L.G."/>
        </authorList>
    </citation>
    <scope>NUCLEOTIDE SEQUENCE [LARGE SCALE GENOMIC DNA]</scope>
    <source>
        <strain evidence="6 7">CBS 121175</strain>
    </source>
</reference>
<dbReference type="STRING" id="230819.A0A5C3KAI0"/>
<evidence type="ECO:0000256" key="4">
    <source>
        <dbReference type="SAM" id="MobiDB-lite"/>
    </source>
</evidence>
<feature type="region of interest" description="Disordered" evidence="4">
    <location>
        <begin position="894"/>
        <end position="959"/>
    </location>
</feature>
<feature type="domain" description="ZZ-type" evidence="5">
    <location>
        <begin position="732"/>
        <end position="764"/>
    </location>
</feature>
<feature type="non-terminal residue" evidence="6">
    <location>
        <position position="959"/>
    </location>
</feature>
<dbReference type="Pfam" id="PF00569">
    <property type="entry name" value="ZZ"/>
    <property type="match status" value="1"/>
</dbReference>
<evidence type="ECO:0000256" key="2">
    <source>
        <dbReference type="ARBA" id="ARBA00022771"/>
    </source>
</evidence>
<dbReference type="Gene3D" id="3.30.60.90">
    <property type="match status" value="2"/>
</dbReference>
<evidence type="ECO:0000313" key="6">
    <source>
        <dbReference type="EMBL" id="TFK16727.1"/>
    </source>
</evidence>
<dbReference type="InterPro" id="IPR000433">
    <property type="entry name" value="Znf_ZZ"/>
</dbReference>
<evidence type="ECO:0000313" key="7">
    <source>
        <dbReference type="Proteomes" id="UP000307440"/>
    </source>
</evidence>
<keyword evidence="2" id="KW-0863">Zinc-finger</keyword>
<dbReference type="SUPFAM" id="SSF57850">
    <property type="entry name" value="RING/U-box"/>
    <property type="match status" value="1"/>
</dbReference>
<keyword evidence="7" id="KW-1185">Reference proteome</keyword>
<protein>
    <recommendedName>
        <fullName evidence="5">ZZ-type domain-containing protein</fullName>
    </recommendedName>
</protein>
<name>A0A5C3KAI0_COPMA</name>
<feature type="compositionally biased region" description="Basic and acidic residues" evidence="4">
    <location>
        <begin position="919"/>
        <end position="941"/>
    </location>
</feature>
<accession>A0A5C3KAI0</accession>
<gene>
    <name evidence="6" type="ORF">FA15DRAFT_676583</name>
</gene>
<proteinExistence type="predicted"/>
<dbReference type="AlphaFoldDB" id="A0A5C3KAI0"/>
<evidence type="ECO:0000256" key="3">
    <source>
        <dbReference type="ARBA" id="ARBA00022833"/>
    </source>
</evidence>
<evidence type="ECO:0000259" key="5">
    <source>
        <dbReference type="Pfam" id="PF00569"/>
    </source>
</evidence>
<evidence type="ECO:0000256" key="1">
    <source>
        <dbReference type="ARBA" id="ARBA00022723"/>
    </source>
</evidence>
<keyword evidence="1" id="KW-0479">Metal-binding</keyword>
<keyword evidence="3" id="KW-0862">Zinc</keyword>